<dbReference type="EnsemblPlants" id="ONIVA05G02640.3">
    <property type="protein sequence ID" value="ONIVA05G02640.3"/>
    <property type="gene ID" value="ONIVA05G02640"/>
</dbReference>
<evidence type="ECO:0000313" key="2">
    <source>
        <dbReference type="EnsemblPlants" id="ONIVA05G02640.3"/>
    </source>
</evidence>
<protein>
    <submittedName>
        <fullName evidence="2">Uncharacterized protein</fullName>
    </submittedName>
</protein>
<keyword evidence="3" id="KW-1185">Reference proteome</keyword>
<accession>A0A0E0H958</accession>
<feature type="region of interest" description="Disordered" evidence="1">
    <location>
        <begin position="99"/>
        <end position="120"/>
    </location>
</feature>
<evidence type="ECO:0000313" key="3">
    <source>
        <dbReference type="Proteomes" id="UP000006591"/>
    </source>
</evidence>
<proteinExistence type="predicted"/>
<dbReference type="HOGENOM" id="CLU_2053459_0_0_1"/>
<organism evidence="2">
    <name type="scientific">Oryza nivara</name>
    <name type="common">Indian wild rice</name>
    <name type="synonym">Oryza sativa f. spontanea</name>
    <dbReference type="NCBI Taxonomy" id="4536"/>
    <lineage>
        <taxon>Eukaryota</taxon>
        <taxon>Viridiplantae</taxon>
        <taxon>Streptophyta</taxon>
        <taxon>Embryophyta</taxon>
        <taxon>Tracheophyta</taxon>
        <taxon>Spermatophyta</taxon>
        <taxon>Magnoliopsida</taxon>
        <taxon>Liliopsida</taxon>
        <taxon>Poales</taxon>
        <taxon>Poaceae</taxon>
        <taxon>BOP clade</taxon>
        <taxon>Oryzoideae</taxon>
        <taxon>Oryzeae</taxon>
        <taxon>Oryzinae</taxon>
        <taxon>Oryza</taxon>
    </lineage>
</organism>
<dbReference type="AlphaFoldDB" id="A0A0E0H958"/>
<reference evidence="2" key="2">
    <citation type="submission" date="2018-04" db="EMBL/GenBank/DDBJ databases">
        <title>OnivRS2 (Oryza nivara Reference Sequence Version 2).</title>
        <authorList>
            <person name="Zhang J."/>
            <person name="Kudrna D."/>
            <person name="Lee S."/>
            <person name="Talag J."/>
            <person name="Rajasekar S."/>
            <person name="Welchert J."/>
            <person name="Hsing Y.-I."/>
            <person name="Wing R.A."/>
        </authorList>
    </citation>
    <scope>NUCLEOTIDE SEQUENCE [LARGE SCALE GENOMIC DNA]</scope>
    <source>
        <strain evidence="2">SL10</strain>
    </source>
</reference>
<name>A0A0E0H958_ORYNI</name>
<evidence type="ECO:0000256" key="1">
    <source>
        <dbReference type="SAM" id="MobiDB-lite"/>
    </source>
</evidence>
<reference evidence="2" key="1">
    <citation type="submission" date="2015-04" db="UniProtKB">
        <authorList>
            <consortium name="EnsemblPlants"/>
        </authorList>
    </citation>
    <scope>IDENTIFICATION</scope>
    <source>
        <strain evidence="2">SL10</strain>
    </source>
</reference>
<sequence length="120" mass="13418">MTMTMTTRDVFWVVRELVQDTQAKPDQVRIHVALAHPLVVGLGCAEQGRRYGIEDLRITLNQKIWTNFPSSSGSMKARSFLRARLLNSIDLRMRSMAPTPRCLASDSESSGNGARGTQVR</sequence>
<dbReference type="Proteomes" id="UP000006591">
    <property type="component" value="Chromosome 5"/>
</dbReference>
<dbReference type="Gramene" id="ONIVA05G02640.3">
    <property type="protein sequence ID" value="ONIVA05G02640.3"/>
    <property type="gene ID" value="ONIVA05G02640"/>
</dbReference>